<organism evidence="2 3">
    <name type="scientific">Komagataeibacter europaeus</name>
    <name type="common">Gluconacetobacter europaeus</name>
    <dbReference type="NCBI Taxonomy" id="33995"/>
    <lineage>
        <taxon>Bacteria</taxon>
        <taxon>Pseudomonadati</taxon>
        <taxon>Pseudomonadota</taxon>
        <taxon>Alphaproteobacteria</taxon>
        <taxon>Acetobacterales</taxon>
        <taxon>Acetobacteraceae</taxon>
        <taxon>Komagataeibacter</taxon>
    </lineage>
</organism>
<feature type="region of interest" description="Disordered" evidence="1">
    <location>
        <begin position="1"/>
        <end position="31"/>
    </location>
</feature>
<name>A0A0M0EGV0_KOMEU</name>
<comment type="caution">
    <text evidence="2">The sequence shown here is derived from an EMBL/GenBank/DDBJ whole genome shotgun (WGS) entry which is preliminary data.</text>
</comment>
<dbReference type="EMBL" id="LHUQ01000010">
    <property type="protein sequence ID" value="KON64494.1"/>
    <property type="molecule type" value="Genomic_DNA"/>
</dbReference>
<protein>
    <submittedName>
        <fullName evidence="2">Uncharacterized protein</fullName>
    </submittedName>
</protein>
<keyword evidence="3" id="KW-1185">Reference proteome</keyword>
<evidence type="ECO:0000313" key="2">
    <source>
        <dbReference type="EMBL" id="KON64494.1"/>
    </source>
</evidence>
<evidence type="ECO:0000313" key="3">
    <source>
        <dbReference type="Proteomes" id="UP000037566"/>
    </source>
</evidence>
<accession>A0A0M0EGV0</accession>
<dbReference type="Proteomes" id="UP000037566">
    <property type="component" value="Unassembled WGS sequence"/>
</dbReference>
<feature type="region of interest" description="Disordered" evidence="1">
    <location>
        <begin position="67"/>
        <end position="109"/>
    </location>
</feature>
<proteinExistence type="predicted"/>
<evidence type="ECO:0000256" key="1">
    <source>
        <dbReference type="SAM" id="MobiDB-lite"/>
    </source>
</evidence>
<sequence length="109" mass="11949">MACLEQGSIEGSPVEAVPTLGNDHAGPLRAYGVHDPVDIERLVSKKSLKISRFKERRHPDRIVMLAGDKRKADQIAQGVSHGDDLGGPSRHTASYRLTSGPPFAPWPWR</sequence>
<dbReference type="AlphaFoldDB" id="A0A0M0EGV0"/>
<gene>
    <name evidence="2" type="ORF">KOEU_20780</name>
</gene>
<reference evidence="2" key="1">
    <citation type="submission" date="2015-08" db="EMBL/GenBank/DDBJ databases">
        <title>Draft genome sequence of Komagataeibacter europaeus CECT 8546 a cellulose producer strain from vinegar produced by the traditional method.</title>
        <authorList>
            <person name="Poehlein A."/>
            <person name="Valera M.J."/>
            <person name="Haack F.S."/>
            <person name="Mas A."/>
            <person name="Daniel R."/>
            <person name="Streit W.R."/>
            <person name="Mateo E."/>
        </authorList>
    </citation>
    <scope>NUCLEOTIDE SEQUENCE [LARGE SCALE GENOMIC DNA]</scope>
    <source>
        <strain evidence="2">CECT 8546</strain>
    </source>
</reference>